<comment type="similarity">
    <text evidence="2 9">Belongs to the alanine or glycine:cation symporter (AGCS) (TC 2.A.25) family.</text>
</comment>
<keyword evidence="7 9" id="KW-1133">Transmembrane helix</keyword>
<name>C6SGV1_NEIME</name>
<evidence type="ECO:0000313" key="10">
    <source>
        <dbReference type="EMBL" id="CBA04349.1"/>
    </source>
</evidence>
<dbReference type="Pfam" id="PF01235">
    <property type="entry name" value="Na_Ala_symp"/>
    <property type="match status" value="1"/>
</dbReference>
<dbReference type="EMBL" id="AM889138">
    <property type="protein sequence ID" value="CBA04349.1"/>
    <property type="molecule type" value="Genomic_DNA"/>
</dbReference>
<dbReference type="PROSITE" id="PS00873">
    <property type="entry name" value="NA_ALANINE_SYMP"/>
    <property type="match status" value="1"/>
</dbReference>
<organism evidence="10">
    <name type="scientific">Neisseria meningitidis alpha275</name>
    <dbReference type="NCBI Taxonomy" id="295996"/>
    <lineage>
        <taxon>Bacteria</taxon>
        <taxon>Pseudomonadati</taxon>
        <taxon>Pseudomonadota</taxon>
        <taxon>Betaproteobacteria</taxon>
        <taxon>Neisseriales</taxon>
        <taxon>Neisseriaceae</taxon>
        <taxon>Neisseria</taxon>
    </lineage>
</organism>
<protein>
    <submittedName>
        <fullName evidence="10">Na(+)-linked D-alanine glycine permease</fullName>
    </submittedName>
</protein>
<dbReference type="NCBIfam" id="TIGR00835">
    <property type="entry name" value="agcS"/>
    <property type="match status" value="1"/>
</dbReference>
<sequence>MQLFLDNLKAFFETVSGWVWGSVMLMLLVGTGIVLTVMLKGLQFTMLGYALKQAFVPSKKYEGGEGHEGDISHFAALMTALSATIGTGNIAGVATAVVTGGPGAVFWMWMTAIFGMATKYGEGVLALKYRVVSHGKYIGGPAFYITHGLTPKIGRGAARFLSGFFSIALIIALGFIGNATQANSIASAVTIAFDVPSLAVGIVLAVLAGMVVIGGVNRIANIAQFVVPFMAVVYILCAVVILFEFSDHIVPMFNHIFTAAFNPEAVLGGAAGIGMREAIRFGVARGLFSNEAGMGSTPHAHATADVKHPVQQGMAAFVGVFIDTILVCTATALIILLTDANLSGEQGAAVTQFAFNKAFPGFGSQLLAVCLTFFAFTTIIGWYYFGESNIRFLFRGRHLGIYRALVLLAIVLGTLGKVDLVWSLSDMFNGFMVIPNLIALFLLRKEIRAIYDDYLAQKKAGRDLSYPYEFHEFHDKG</sequence>
<feature type="transmembrane region" description="Helical" evidence="9">
    <location>
        <begin position="427"/>
        <end position="443"/>
    </location>
</feature>
<evidence type="ECO:0000256" key="5">
    <source>
        <dbReference type="ARBA" id="ARBA00022692"/>
    </source>
</evidence>
<keyword evidence="5 9" id="KW-0812">Transmembrane</keyword>
<feature type="transmembrane region" description="Helical" evidence="9">
    <location>
        <begin position="20"/>
        <end position="39"/>
    </location>
</feature>
<evidence type="ECO:0000256" key="3">
    <source>
        <dbReference type="ARBA" id="ARBA00022448"/>
    </source>
</evidence>
<feature type="transmembrane region" description="Helical" evidence="9">
    <location>
        <begin position="225"/>
        <end position="243"/>
    </location>
</feature>
<evidence type="ECO:0000256" key="4">
    <source>
        <dbReference type="ARBA" id="ARBA00022475"/>
    </source>
</evidence>
<dbReference type="PANTHER" id="PTHR30330">
    <property type="entry name" value="AGSS FAMILY TRANSPORTER, SODIUM-ALANINE"/>
    <property type="match status" value="1"/>
</dbReference>
<comment type="subcellular location">
    <subcellularLocation>
        <location evidence="9">Cell inner membrane</location>
        <topology evidence="9">Multi-pass membrane protein</topology>
    </subcellularLocation>
    <subcellularLocation>
        <location evidence="1">Cell membrane</location>
        <topology evidence="1">Multi-pass membrane protein</topology>
    </subcellularLocation>
</comment>
<evidence type="ECO:0000256" key="1">
    <source>
        <dbReference type="ARBA" id="ARBA00004651"/>
    </source>
</evidence>
<evidence type="ECO:0000256" key="9">
    <source>
        <dbReference type="RuleBase" id="RU363064"/>
    </source>
</evidence>
<evidence type="ECO:0000256" key="2">
    <source>
        <dbReference type="ARBA" id="ARBA00009261"/>
    </source>
</evidence>
<proteinExistence type="inferred from homology"/>
<keyword evidence="4" id="KW-1003">Cell membrane</keyword>
<evidence type="ECO:0000256" key="6">
    <source>
        <dbReference type="ARBA" id="ARBA00022847"/>
    </source>
</evidence>
<feature type="transmembrane region" description="Helical" evidence="9">
    <location>
        <begin position="185"/>
        <end position="213"/>
    </location>
</feature>
<feature type="transmembrane region" description="Helical" evidence="9">
    <location>
        <begin position="366"/>
        <end position="385"/>
    </location>
</feature>
<keyword evidence="8 9" id="KW-0472">Membrane</keyword>
<keyword evidence="3 9" id="KW-0813">Transport</keyword>
<feature type="transmembrane region" description="Helical" evidence="9">
    <location>
        <begin position="160"/>
        <end position="179"/>
    </location>
</feature>
<dbReference type="PANTHER" id="PTHR30330:SF14">
    <property type="entry name" value="SODIUM_AMINO ACID (ALANINE) SYMPORTER"/>
    <property type="match status" value="1"/>
</dbReference>
<evidence type="ECO:0000256" key="7">
    <source>
        <dbReference type="ARBA" id="ARBA00022989"/>
    </source>
</evidence>
<dbReference type="GO" id="GO:0005283">
    <property type="term" value="F:amino acid:sodium symporter activity"/>
    <property type="evidence" value="ECO:0007669"/>
    <property type="project" value="InterPro"/>
</dbReference>
<dbReference type="GO" id="GO:0005886">
    <property type="term" value="C:plasma membrane"/>
    <property type="evidence" value="ECO:0007669"/>
    <property type="project" value="UniProtKB-SubCell"/>
</dbReference>
<reference evidence="10" key="1">
    <citation type="journal article" date="2008" name="Proc. Natl. Acad. Sci. U.S.A.">
        <title>Whole-genome comparison of disease and carriage strains provides insights into virulence evolution in Neisseria meningitidis.</title>
        <authorList>
            <person name="Schoen C."/>
            <person name="Blom J."/>
            <person name="Claus H."/>
            <person name="Schramm-Glueck A."/>
            <person name="Brandt P."/>
            <person name="Mueller T."/>
            <person name="Goesmann A."/>
            <person name="Joseph B."/>
            <person name="Konietzny S."/>
            <person name="Kurzai O."/>
            <person name="Schmitt C."/>
            <person name="Friedrich T."/>
            <person name="Linke B."/>
            <person name="Vogel U."/>
            <person name="Frosch M."/>
        </authorList>
    </citation>
    <scope>NUCLEOTIDE SEQUENCE</scope>
    <source>
        <strain evidence="10">Alpha275</strain>
    </source>
</reference>
<gene>
    <name evidence="10" type="ORF">NMW_0167</name>
</gene>
<feature type="transmembrane region" description="Helical" evidence="9">
    <location>
        <begin position="315"/>
        <end position="337"/>
    </location>
</feature>
<dbReference type="Gene3D" id="1.20.1740.10">
    <property type="entry name" value="Amino acid/polyamine transporter I"/>
    <property type="match status" value="1"/>
</dbReference>
<dbReference type="InterPro" id="IPR001463">
    <property type="entry name" value="Na/Ala_symport"/>
</dbReference>
<evidence type="ECO:0000256" key="8">
    <source>
        <dbReference type="ARBA" id="ARBA00023136"/>
    </source>
</evidence>
<dbReference type="AlphaFoldDB" id="C6SGV1"/>
<keyword evidence="9" id="KW-0997">Cell inner membrane</keyword>
<feature type="transmembrane region" description="Helical" evidence="9">
    <location>
        <begin position="397"/>
        <end position="415"/>
    </location>
</feature>
<accession>C6SGV1</accession>
<dbReference type="FunFam" id="1.20.1740.10:FF:000004">
    <property type="entry name" value="Sodium:alanine symporter family protein"/>
    <property type="match status" value="1"/>
</dbReference>
<feature type="transmembrane region" description="Helical" evidence="9">
    <location>
        <begin position="255"/>
        <end position="275"/>
    </location>
</feature>
<dbReference type="PRINTS" id="PR00175">
    <property type="entry name" value="NAALASMPORT"/>
</dbReference>
<keyword evidence="6 9" id="KW-0769">Symport</keyword>